<keyword evidence="3" id="KW-1185">Reference proteome</keyword>
<dbReference type="EMBL" id="CACVKT020000557">
    <property type="protein sequence ID" value="CAC5360288.1"/>
    <property type="molecule type" value="Genomic_DNA"/>
</dbReference>
<dbReference type="PROSITE" id="PS51934">
    <property type="entry name" value="LRAT"/>
    <property type="match status" value="1"/>
</dbReference>
<accession>A0A6J8A4Q3</accession>
<evidence type="ECO:0000313" key="3">
    <source>
        <dbReference type="Proteomes" id="UP000507470"/>
    </source>
</evidence>
<dbReference type="OrthoDB" id="6051846at2759"/>
<protein>
    <recommendedName>
        <fullName evidence="1">LRAT domain-containing protein</fullName>
    </recommendedName>
</protein>
<dbReference type="Proteomes" id="UP000507470">
    <property type="component" value="Unassembled WGS sequence"/>
</dbReference>
<dbReference type="InterPro" id="IPR007053">
    <property type="entry name" value="LRAT_dom"/>
</dbReference>
<evidence type="ECO:0000259" key="1">
    <source>
        <dbReference type="PROSITE" id="PS51934"/>
    </source>
</evidence>
<evidence type="ECO:0000313" key="2">
    <source>
        <dbReference type="EMBL" id="CAC5360288.1"/>
    </source>
</evidence>
<gene>
    <name evidence="2" type="ORF">MCOR_2820</name>
</gene>
<dbReference type="Gene3D" id="3.90.1720.10">
    <property type="entry name" value="endopeptidase domain like (from Nostoc punctiforme)"/>
    <property type="match status" value="1"/>
</dbReference>
<proteinExistence type="predicted"/>
<reference evidence="2 3" key="1">
    <citation type="submission" date="2020-06" db="EMBL/GenBank/DDBJ databases">
        <authorList>
            <person name="Li R."/>
            <person name="Bekaert M."/>
        </authorList>
    </citation>
    <scope>NUCLEOTIDE SEQUENCE [LARGE SCALE GENOMIC DNA]</scope>
    <source>
        <strain evidence="3">wild</strain>
    </source>
</reference>
<name>A0A6J8A4Q3_MYTCO</name>
<dbReference type="AlphaFoldDB" id="A0A6J8A4Q3"/>
<sequence length="305" mass="34668">MSDNIRFGFNMQKNNMAHQSSFYGLLPLPDYDTDDLYEELPDNSPSKEEIKGMKAQRWKEKVNSLARVKSGDAVCFKRTGGLYKHHALVSAVKLGNKRLKIIELSGDSIDCMLGSSSSCGKGSVFETAIDFDKCSTMYKYYYNTERKDGLHPVDVARIFFEEGLPNDYHVKSFNCEHFVSYCITGIPFSKQTRSTNKEAGRLLDEIVKKHLEGSLQDKRSSTTPPLHKTPYLLMDGCNTAYTSVMPGYMGTNRYSGLQRRSFAQRDSAYSGYMELDYLDPCYEDISSFYSVSNNNPYYKTGGFMY</sequence>
<feature type="domain" description="LRAT" evidence="1">
    <location>
        <begin position="75"/>
        <end position="191"/>
    </location>
</feature>
<organism evidence="2 3">
    <name type="scientific">Mytilus coruscus</name>
    <name type="common">Sea mussel</name>
    <dbReference type="NCBI Taxonomy" id="42192"/>
    <lineage>
        <taxon>Eukaryota</taxon>
        <taxon>Metazoa</taxon>
        <taxon>Spiralia</taxon>
        <taxon>Lophotrochozoa</taxon>
        <taxon>Mollusca</taxon>
        <taxon>Bivalvia</taxon>
        <taxon>Autobranchia</taxon>
        <taxon>Pteriomorphia</taxon>
        <taxon>Mytilida</taxon>
        <taxon>Mytiloidea</taxon>
        <taxon>Mytilidae</taxon>
        <taxon>Mytilinae</taxon>
        <taxon>Mytilus</taxon>
    </lineage>
</organism>